<dbReference type="SMART" id="SM00304">
    <property type="entry name" value="HAMP"/>
    <property type="match status" value="1"/>
</dbReference>
<keyword evidence="9" id="KW-1185">Reference proteome</keyword>
<keyword evidence="5" id="KW-0472">Membrane</keyword>
<evidence type="ECO:0000259" key="7">
    <source>
        <dbReference type="PROSITE" id="PS50885"/>
    </source>
</evidence>
<dbReference type="PANTHER" id="PTHR43531">
    <property type="entry name" value="PROTEIN ICFG"/>
    <property type="match status" value="1"/>
</dbReference>
<dbReference type="GO" id="GO:0006935">
    <property type="term" value="P:chemotaxis"/>
    <property type="evidence" value="ECO:0007669"/>
    <property type="project" value="UniProtKB-KW"/>
</dbReference>
<comment type="subcellular location">
    <subcellularLocation>
        <location evidence="1">Membrane</location>
    </subcellularLocation>
</comment>
<feature type="domain" description="Methyl-accepting transducer" evidence="6">
    <location>
        <begin position="344"/>
        <end position="573"/>
    </location>
</feature>
<evidence type="ECO:0000256" key="1">
    <source>
        <dbReference type="ARBA" id="ARBA00004370"/>
    </source>
</evidence>
<evidence type="ECO:0000259" key="6">
    <source>
        <dbReference type="PROSITE" id="PS50111"/>
    </source>
</evidence>
<dbReference type="EMBL" id="JAANCM010000002">
    <property type="protein sequence ID" value="NHT75412.1"/>
    <property type="molecule type" value="Genomic_DNA"/>
</dbReference>
<accession>A0AA43ZEI5</accession>
<dbReference type="Gene3D" id="1.10.8.500">
    <property type="entry name" value="HAMP domain in histidine kinase"/>
    <property type="match status" value="1"/>
</dbReference>
<keyword evidence="5" id="KW-0812">Transmembrane</keyword>
<proteinExistence type="inferred from homology"/>
<dbReference type="PROSITE" id="PS50111">
    <property type="entry name" value="CHEMOTAXIS_TRANSDUC_2"/>
    <property type="match status" value="1"/>
</dbReference>
<evidence type="ECO:0000256" key="3">
    <source>
        <dbReference type="ARBA" id="ARBA00029447"/>
    </source>
</evidence>
<dbReference type="GO" id="GO:0016020">
    <property type="term" value="C:membrane"/>
    <property type="evidence" value="ECO:0007669"/>
    <property type="project" value="UniProtKB-SubCell"/>
</dbReference>
<keyword evidence="4" id="KW-0807">Transducer</keyword>
<dbReference type="PRINTS" id="PR00260">
    <property type="entry name" value="CHEMTRNSDUCR"/>
</dbReference>
<organism evidence="8 9">
    <name type="scientific">Ferranicluibacter rubi</name>
    <dbReference type="NCBI Taxonomy" id="2715133"/>
    <lineage>
        <taxon>Bacteria</taxon>
        <taxon>Pseudomonadati</taxon>
        <taxon>Pseudomonadota</taxon>
        <taxon>Alphaproteobacteria</taxon>
        <taxon>Hyphomicrobiales</taxon>
        <taxon>Rhizobiaceae</taxon>
        <taxon>Ferranicluibacter</taxon>
    </lineage>
</organism>
<comment type="similarity">
    <text evidence="3">Belongs to the methyl-accepting chemotaxis (MCP) protein family.</text>
</comment>
<name>A0AA43ZEI5_9HYPH</name>
<comment type="caution">
    <text evidence="8">The sequence shown here is derived from an EMBL/GenBank/DDBJ whole genome shotgun (WGS) entry which is preliminary data.</text>
</comment>
<dbReference type="AlphaFoldDB" id="A0AA43ZEI5"/>
<keyword evidence="5" id="KW-1133">Transmembrane helix</keyword>
<sequence length="606" mass="64508">MSSLTISRLLVVFGVVVTGGLVASIGLQTMTLQELKVGGPVYTGIANGKDLVADILPPPLYALEAYMLANETMAHPERAGSNLEKMKALRADFDARKAFWVSADLDKTLRAGLADQVVASGEAFWAMATVFEEAKVRGEAADLQPVMDAFYVHDAKVRDLAKMATATLETAVAKADSAGTEYTMIGALSSAASVLLFLAGLWFVRRRAITPLVEIGSAMSVLSGGDYTAEVPFAKRTDEIGAMARALTVFRAGAIERQQMRAAAEQDRSLSEAQRLEQQRHREREAEELRTVVETLGAGLGRLADCNIRSPLDQPFADRFEPLRLDFNQSLATFQLTLEQVLGKTSELSGNASEMYQAADELSKRTEQQAAALEQTSAALDEVTATVKSSADRAAETRSLVGAANQSATSSGQIVRDAVEAMRRIDASSNQIGQIIHVIDEIAFQTNLLALNAGVEAARAGDAGRGFAVVAQEVRELAQRSAAAAKDINALIRTSSGDVSDGVRLVDQTGRALAEIAQYVMEIDSKVEAITTGSKEQSVGLLEISTAVNAIDQMTQKNAAMVEETTAISSNLASDATALSAIVNRFQLNPGRQGTAPAVATRHRAA</sequence>
<gene>
    <name evidence="8" type="ORF">G8E10_06580</name>
</gene>
<dbReference type="PANTHER" id="PTHR43531:SF11">
    <property type="entry name" value="METHYL-ACCEPTING CHEMOTAXIS PROTEIN 3"/>
    <property type="match status" value="1"/>
</dbReference>
<feature type="domain" description="HAMP" evidence="7">
    <location>
        <begin position="206"/>
        <end position="259"/>
    </location>
</feature>
<evidence type="ECO:0000256" key="4">
    <source>
        <dbReference type="PROSITE-ProRule" id="PRU00284"/>
    </source>
</evidence>
<dbReference type="RefSeq" id="WP_167127935.1">
    <property type="nucleotide sequence ID" value="NZ_JAANCM010000002.1"/>
</dbReference>
<dbReference type="Gene3D" id="1.10.287.950">
    <property type="entry name" value="Methyl-accepting chemotaxis protein"/>
    <property type="match status" value="1"/>
</dbReference>
<dbReference type="Pfam" id="PF00015">
    <property type="entry name" value="MCPsignal"/>
    <property type="match status" value="1"/>
</dbReference>
<keyword evidence="2" id="KW-0145">Chemotaxis</keyword>
<dbReference type="GO" id="GO:0004888">
    <property type="term" value="F:transmembrane signaling receptor activity"/>
    <property type="evidence" value="ECO:0007669"/>
    <property type="project" value="InterPro"/>
</dbReference>
<dbReference type="Pfam" id="PF00672">
    <property type="entry name" value="HAMP"/>
    <property type="match status" value="1"/>
</dbReference>
<dbReference type="SUPFAM" id="SSF158472">
    <property type="entry name" value="HAMP domain-like"/>
    <property type="match status" value="1"/>
</dbReference>
<feature type="transmembrane region" description="Helical" evidence="5">
    <location>
        <begin position="182"/>
        <end position="204"/>
    </location>
</feature>
<dbReference type="InterPro" id="IPR004090">
    <property type="entry name" value="Chemotax_Me-accpt_rcpt"/>
</dbReference>
<evidence type="ECO:0000313" key="9">
    <source>
        <dbReference type="Proteomes" id="UP001155840"/>
    </source>
</evidence>
<dbReference type="CDD" id="cd11386">
    <property type="entry name" value="MCP_signal"/>
    <property type="match status" value="1"/>
</dbReference>
<dbReference type="FunFam" id="1.10.287.950:FF:000001">
    <property type="entry name" value="Methyl-accepting chemotaxis sensory transducer"/>
    <property type="match status" value="1"/>
</dbReference>
<dbReference type="PROSITE" id="PS50885">
    <property type="entry name" value="HAMP"/>
    <property type="match status" value="1"/>
</dbReference>
<dbReference type="Proteomes" id="UP001155840">
    <property type="component" value="Unassembled WGS sequence"/>
</dbReference>
<protein>
    <submittedName>
        <fullName evidence="8">Methyl-accepting chemotaxis protein</fullName>
    </submittedName>
</protein>
<dbReference type="GO" id="GO:0007165">
    <property type="term" value="P:signal transduction"/>
    <property type="evidence" value="ECO:0007669"/>
    <property type="project" value="UniProtKB-KW"/>
</dbReference>
<dbReference type="SUPFAM" id="SSF58104">
    <property type="entry name" value="Methyl-accepting chemotaxis protein (MCP) signaling domain"/>
    <property type="match status" value="1"/>
</dbReference>
<feature type="transmembrane region" description="Helical" evidence="5">
    <location>
        <begin position="6"/>
        <end position="27"/>
    </location>
</feature>
<dbReference type="InterPro" id="IPR003660">
    <property type="entry name" value="HAMP_dom"/>
</dbReference>
<dbReference type="CDD" id="cd06225">
    <property type="entry name" value="HAMP"/>
    <property type="match status" value="1"/>
</dbReference>
<evidence type="ECO:0000256" key="5">
    <source>
        <dbReference type="SAM" id="Phobius"/>
    </source>
</evidence>
<evidence type="ECO:0000256" key="2">
    <source>
        <dbReference type="ARBA" id="ARBA00022500"/>
    </source>
</evidence>
<dbReference type="InterPro" id="IPR051310">
    <property type="entry name" value="MCP_chemotaxis"/>
</dbReference>
<evidence type="ECO:0000313" key="8">
    <source>
        <dbReference type="EMBL" id="NHT75412.1"/>
    </source>
</evidence>
<dbReference type="InterPro" id="IPR004089">
    <property type="entry name" value="MCPsignal_dom"/>
</dbReference>
<reference evidence="8" key="1">
    <citation type="submission" date="2020-03" db="EMBL/GenBank/DDBJ databases">
        <title>Ferranicluibacter endophyticum gen. nov., sp. nov., a new genus isolated from Rubus ulmifolius Schott. stem.</title>
        <authorList>
            <person name="Roca-Couso R."/>
            <person name="Flores-Felix J.D."/>
            <person name="Igual J.M."/>
            <person name="Rivas R."/>
        </authorList>
    </citation>
    <scope>NUCLEOTIDE SEQUENCE</scope>
    <source>
        <strain evidence="8">CRRU44</strain>
    </source>
</reference>
<dbReference type="SMART" id="SM00283">
    <property type="entry name" value="MA"/>
    <property type="match status" value="1"/>
</dbReference>